<evidence type="ECO:0000256" key="8">
    <source>
        <dbReference type="ARBA" id="ARBA00023034"/>
    </source>
</evidence>
<reference evidence="16" key="1">
    <citation type="submission" date="2024-04" db="UniProtKB">
        <authorList>
            <consortium name="EnsemblMetazoa"/>
        </authorList>
    </citation>
    <scope>IDENTIFICATION</scope>
    <source>
        <strain evidence="16">EBRO</strain>
    </source>
</reference>
<keyword evidence="11" id="KW-0325">Glycoprotein</keyword>
<proteinExistence type="inferred from homology"/>
<evidence type="ECO:0000256" key="15">
    <source>
        <dbReference type="SAM" id="SignalP"/>
    </source>
</evidence>
<dbReference type="GO" id="GO:0000139">
    <property type="term" value="C:Golgi membrane"/>
    <property type="evidence" value="ECO:0007669"/>
    <property type="project" value="UniProtKB-SubCell"/>
</dbReference>
<keyword evidence="4 13" id="KW-0808">Transferase</keyword>
<protein>
    <recommendedName>
        <fullName evidence="3 13">Protein-tyrosine sulfotransferase</fullName>
        <ecNumber evidence="3 13">2.8.2.20</ecNumber>
    </recommendedName>
</protein>
<keyword evidence="17" id="KW-1185">Reference proteome</keyword>
<organism evidence="16 17">
    <name type="scientific">Anopheles atroparvus</name>
    <name type="common">European mosquito</name>
    <dbReference type="NCBI Taxonomy" id="41427"/>
    <lineage>
        <taxon>Eukaryota</taxon>
        <taxon>Metazoa</taxon>
        <taxon>Ecdysozoa</taxon>
        <taxon>Arthropoda</taxon>
        <taxon>Hexapoda</taxon>
        <taxon>Insecta</taxon>
        <taxon>Pterygota</taxon>
        <taxon>Neoptera</taxon>
        <taxon>Endopterygota</taxon>
        <taxon>Diptera</taxon>
        <taxon>Nematocera</taxon>
        <taxon>Culicoidea</taxon>
        <taxon>Culicidae</taxon>
        <taxon>Anophelinae</taxon>
        <taxon>Anopheles</taxon>
    </lineage>
</organism>
<evidence type="ECO:0000256" key="2">
    <source>
        <dbReference type="ARBA" id="ARBA00009988"/>
    </source>
</evidence>
<dbReference type="InterPro" id="IPR026634">
    <property type="entry name" value="TPST-like"/>
</dbReference>
<dbReference type="Gene3D" id="3.40.50.300">
    <property type="entry name" value="P-loop containing nucleotide triphosphate hydrolases"/>
    <property type="match status" value="1"/>
</dbReference>
<keyword evidence="5" id="KW-0812">Transmembrane</keyword>
<comment type="function">
    <text evidence="13">Catalyzes the O-sulfation of tyrosine residues within acidic motifs of polypeptides, using 3'-phosphoadenylyl sulfate (PAPS) as cosubstrate.</text>
</comment>
<dbReference type="InterPro" id="IPR027417">
    <property type="entry name" value="P-loop_NTPase"/>
</dbReference>
<evidence type="ECO:0000256" key="6">
    <source>
        <dbReference type="ARBA" id="ARBA00022968"/>
    </source>
</evidence>
<comment type="catalytic activity">
    <reaction evidence="12 13">
        <text>L-tyrosyl-[protein] + 3'-phosphoadenylyl sulfate = O-sulfo-L-tyrosine-[protein] + adenosine 3',5'-bisphosphate + H(+)</text>
        <dbReference type="Rhea" id="RHEA:16801"/>
        <dbReference type="Rhea" id="RHEA-COMP:10136"/>
        <dbReference type="Rhea" id="RHEA-COMP:11688"/>
        <dbReference type="ChEBI" id="CHEBI:15378"/>
        <dbReference type="ChEBI" id="CHEBI:46858"/>
        <dbReference type="ChEBI" id="CHEBI:58339"/>
        <dbReference type="ChEBI" id="CHEBI:58343"/>
        <dbReference type="ChEBI" id="CHEBI:65286"/>
        <dbReference type="EC" id="2.8.2.20"/>
    </reaction>
</comment>
<comment type="subcellular location">
    <subcellularLocation>
        <location evidence="1">Golgi apparatus membrane</location>
        <topology evidence="1">Single-pass type II membrane protein</topology>
    </subcellularLocation>
</comment>
<name>A0AAG5DWZ9_ANOAO</name>
<feature type="signal peptide" evidence="15">
    <location>
        <begin position="1"/>
        <end position="32"/>
    </location>
</feature>
<dbReference type="PANTHER" id="PTHR12788">
    <property type="entry name" value="PROTEIN-TYROSINE SULFOTRANSFERASE 2"/>
    <property type="match status" value="1"/>
</dbReference>
<evidence type="ECO:0000256" key="10">
    <source>
        <dbReference type="ARBA" id="ARBA00023157"/>
    </source>
</evidence>
<dbReference type="GO" id="GO:0008476">
    <property type="term" value="F:protein-tyrosine sulfotransferase activity"/>
    <property type="evidence" value="ECO:0007669"/>
    <property type="project" value="UniProtKB-EC"/>
</dbReference>
<evidence type="ECO:0000313" key="16">
    <source>
        <dbReference type="EnsemblMetazoa" id="ENSAATROPP015626"/>
    </source>
</evidence>
<keyword evidence="10" id="KW-1015">Disulfide bond</keyword>
<feature type="region of interest" description="Disordered" evidence="14">
    <location>
        <begin position="361"/>
        <end position="396"/>
    </location>
</feature>
<keyword evidence="9" id="KW-0472">Membrane</keyword>
<keyword evidence="15" id="KW-0732">Signal</keyword>
<evidence type="ECO:0000256" key="12">
    <source>
        <dbReference type="ARBA" id="ARBA00048460"/>
    </source>
</evidence>
<dbReference type="SUPFAM" id="SSF52540">
    <property type="entry name" value="P-loop containing nucleoside triphosphate hydrolases"/>
    <property type="match status" value="1"/>
</dbReference>
<keyword evidence="7" id="KW-1133">Transmembrane helix</keyword>
<evidence type="ECO:0000256" key="7">
    <source>
        <dbReference type="ARBA" id="ARBA00022989"/>
    </source>
</evidence>
<evidence type="ECO:0000256" key="11">
    <source>
        <dbReference type="ARBA" id="ARBA00023180"/>
    </source>
</evidence>
<evidence type="ECO:0000256" key="9">
    <source>
        <dbReference type="ARBA" id="ARBA00023136"/>
    </source>
</evidence>
<evidence type="ECO:0000313" key="17">
    <source>
        <dbReference type="Proteomes" id="UP000075880"/>
    </source>
</evidence>
<dbReference type="PANTHER" id="PTHR12788:SF10">
    <property type="entry name" value="PROTEIN-TYROSINE SULFOTRANSFERASE"/>
    <property type="match status" value="1"/>
</dbReference>
<evidence type="ECO:0000256" key="5">
    <source>
        <dbReference type="ARBA" id="ARBA00022692"/>
    </source>
</evidence>
<evidence type="ECO:0000256" key="3">
    <source>
        <dbReference type="ARBA" id="ARBA00013262"/>
    </source>
</evidence>
<evidence type="ECO:0000256" key="14">
    <source>
        <dbReference type="SAM" id="MobiDB-lite"/>
    </source>
</evidence>
<sequence>MRLMLRNRKLFLAAGAFLTTLLLLWKWSDVRAACWGGASGGGGFGQGSMVRDDQDGGGSYKYHRNMPLIFIGGVPRSGTTLMRAMLDAHPEVRCGQETRVIPRILQLRSHWMKSEKESVRLVEAGITKEVLNGAIAQFCLEIIAKHGDPAPRLCNKDPLTLKMGSYVIELFPEAKFLFMVRDGRATVHSIISRKVTITGFDLTSYRQCLSKWNQAIQTMHEQCKEIGSERCMMVYYEQLVLHPEQWMRKILHFLDIPWNDSVLHHEEFINKENGVALSKVERSSDQVIKPVNLEALTKWVGKIPNDVVRDMADVAPMLSVLGYDPYSNPPDYGKPDTYVQENTHKVKSNSQLWEHRAKELLNRDADRFADNPPPKAKDAEEDDYGGGGGSKTDRKT</sequence>
<feature type="chain" id="PRO_5042462982" description="Protein-tyrosine sulfotransferase" evidence="15">
    <location>
        <begin position="33"/>
        <end position="396"/>
    </location>
</feature>
<dbReference type="Pfam" id="PF13469">
    <property type="entry name" value="Sulfotransfer_3"/>
    <property type="match status" value="1"/>
</dbReference>
<dbReference type="EnsemblMetazoa" id="ENSAATROPT017674">
    <property type="protein sequence ID" value="ENSAATROPP015626"/>
    <property type="gene ID" value="ENSAATROPG014437"/>
</dbReference>
<dbReference type="FunFam" id="3.40.50.300:FF:000290">
    <property type="entry name" value="Protein-tyrosine sulfotransferase"/>
    <property type="match status" value="1"/>
</dbReference>
<evidence type="ECO:0000256" key="4">
    <source>
        <dbReference type="ARBA" id="ARBA00022679"/>
    </source>
</evidence>
<accession>A0AAG5DWZ9</accession>
<comment type="similarity">
    <text evidence="2 13">Belongs to the protein sulfotransferase family.</text>
</comment>
<keyword evidence="8" id="KW-0333">Golgi apparatus</keyword>
<dbReference type="EC" id="2.8.2.20" evidence="3 13"/>
<keyword evidence="6" id="KW-0735">Signal-anchor</keyword>
<evidence type="ECO:0000256" key="13">
    <source>
        <dbReference type="RuleBase" id="RU365018"/>
    </source>
</evidence>
<dbReference type="Proteomes" id="UP000075880">
    <property type="component" value="Unassembled WGS sequence"/>
</dbReference>
<dbReference type="AlphaFoldDB" id="A0AAG5DWZ9"/>
<evidence type="ECO:0000256" key="1">
    <source>
        <dbReference type="ARBA" id="ARBA00004323"/>
    </source>
</evidence>